<evidence type="ECO:0000313" key="2">
    <source>
        <dbReference type="EMBL" id="ORY51063.1"/>
    </source>
</evidence>
<feature type="transmembrane region" description="Helical" evidence="1">
    <location>
        <begin position="124"/>
        <end position="152"/>
    </location>
</feature>
<reference evidence="2 3" key="1">
    <citation type="submission" date="2016-07" db="EMBL/GenBank/DDBJ databases">
        <title>Pervasive Adenine N6-methylation of Active Genes in Fungi.</title>
        <authorList>
            <consortium name="DOE Joint Genome Institute"/>
            <person name="Mondo S.J."/>
            <person name="Dannebaum R.O."/>
            <person name="Kuo R.C."/>
            <person name="Labutti K."/>
            <person name="Haridas S."/>
            <person name="Kuo A."/>
            <person name="Salamov A."/>
            <person name="Ahrendt S.R."/>
            <person name="Lipzen A."/>
            <person name="Sullivan W."/>
            <person name="Andreopoulos W.B."/>
            <person name="Clum A."/>
            <person name="Lindquist E."/>
            <person name="Daum C."/>
            <person name="Ramamoorthy G.K."/>
            <person name="Gryganskyi A."/>
            <person name="Culley D."/>
            <person name="Magnuson J.K."/>
            <person name="James T.Y."/>
            <person name="O'Malley M.A."/>
            <person name="Stajich J.E."/>
            <person name="Spatafora J.W."/>
            <person name="Visel A."/>
            <person name="Grigoriev I.V."/>
        </authorList>
    </citation>
    <scope>NUCLEOTIDE SEQUENCE [LARGE SCALE GENOMIC DNA]</scope>
    <source>
        <strain evidence="2 3">JEL800</strain>
    </source>
</reference>
<dbReference type="EMBL" id="MCGO01000006">
    <property type="protein sequence ID" value="ORY51063.1"/>
    <property type="molecule type" value="Genomic_DNA"/>
</dbReference>
<keyword evidence="3" id="KW-1185">Reference proteome</keyword>
<feature type="transmembrane region" description="Helical" evidence="1">
    <location>
        <begin position="164"/>
        <end position="191"/>
    </location>
</feature>
<sequence>MAIVIYNRSCAFGHLPLQKPSLLLRLGAYASHILLYIISIILIVTTFPNLSDPYLSFIVTTQVNNGPINTIPQYTYKTSALLALLLGQAIFAVLFLILIPLSVPALHRCRFPDSKIDAEIHDRYVSWLSLIIQYMGLFPTAIDMLVVGVSFANGVSGGTDKTGYLGFLGLIIPVFIVWFVLSVVLISVGLLKELWKAHPEWEQQQQNVVFFMNTF</sequence>
<gene>
    <name evidence="2" type="ORF">BCR33DRAFT_712984</name>
</gene>
<keyword evidence="1" id="KW-0472">Membrane</keyword>
<dbReference type="AlphaFoldDB" id="A0A1Y2CVL0"/>
<proteinExistence type="predicted"/>
<evidence type="ECO:0000313" key="3">
    <source>
        <dbReference type="Proteomes" id="UP000193642"/>
    </source>
</evidence>
<keyword evidence="1" id="KW-0812">Transmembrane</keyword>
<comment type="caution">
    <text evidence="2">The sequence shown here is derived from an EMBL/GenBank/DDBJ whole genome shotgun (WGS) entry which is preliminary data.</text>
</comment>
<accession>A0A1Y2CVL0</accession>
<keyword evidence="1" id="KW-1133">Transmembrane helix</keyword>
<organism evidence="2 3">
    <name type="scientific">Rhizoclosmatium globosum</name>
    <dbReference type="NCBI Taxonomy" id="329046"/>
    <lineage>
        <taxon>Eukaryota</taxon>
        <taxon>Fungi</taxon>
        <taxon>Fungi incertae sedis</taxon>
        <taxon>Chytridiomycota</taxon>
        <taxon>Chytridiomycota incertae sedis</taxon>
        <taxon>Chytridiomycetes</taxon>
        <taxon>Chytridiales</taxon>
        <taxon>Chytriomycetaceae</taxon>
        <taxon>Rhizoclosmatium</taxon>
    </lineage>
</organism>
<name>A0A1Y2CVL0_9FUNG</name>
<feature type="transmembrane region" description="Helical" evidence="1">
    <location>
        <begin position="80"/>
        <end position="103"/>
    </location>
</feature>
<dbReference type="Proteomes" id="UP000193642">
    <property type="component" value="Unassembled WGS sequence"/>
</dbReference>
<evidence type="ECO:0000256" key="1">
    <source>
        <dbReference type="SAM" id="Phobius"/>
    </source>
</evidence>
<protein>
    <submittedName>
        <fullName evidence="2">Uncharacterized protein</fullName>
    </submittedName>
</protein>
<feature type="transmembrane region" description="Helical" evidence="1">
    <location>
        <begin position="26"/>
        <end position="47"/>
    </location>
</feature>